<dbReference type="AlphaFoldDB" id="A0AAV1FLA6"/>
<name>A0AAV1FLA6_XYRNO</name>
<accession>A0AAV1FLA6</accession>
<proteinExistence type="predicted"/>
<keyword evidence="2" id="KW-1185">Reference proteome</keyword>
<organism evidence="1 2">
    <name type="scientific">Xyrichtys novacula</name>
    <name type="common">Pearly razorfish</name>
    <name type="synonym">Hemipteronotus novacula</name>
    <dbReference type="NCBI Taxonomy" id="13765"/>
    <lineage>
        <taxon>Eukaryota</taxon>
        <taxon>Metazoa</taxon>
        <taxon>Chordata</taxon>
        <taxon>Craniata</taxon>
        <taxon>Vertebrata</taxon>
        <taxon>Euteleostomi</taxon>
        <taxon>Actinopterygii</taxon>
        <taxon>Neopterygii</taxon>
        <taxon>Teleostei</taxon>
        <taxon>Neoteleostei</taxon>
        <taxon>Acanthomorphata</taxon>
        <taxon>Eupercaria</taxon>
        <taxon>Labriformes</taxon>
        <taxon>Labridae</taxon>
        <taxon>Xyrichtys</taxon>
    </lineage>
</organism>
<gene>
    <name evidence="1" type="ORF">XNOV1_A004304</name>
</gene>
<sequence>MAETVAEDKVPDAAVEHCGFVQSPSCPNYVAAEVILRLHTEDRGSPKARLTEVSYYFMQTMWSSWTCEPYECYCAFHESSCLHTKNFSQDPTEEHNPEALQDTLTCWKVSLTGPMATITR</sequence>
<protein>
    <submittedName>
        <fullName evidence="1">Uncharacterized protein</fullName>
    </submittedName>
</protein>
<dbReference type="EMBL" id="OY660871">
    <property type="protein sequence ID" value="CAJ1061389.1"/>
    <property type="molecule type" value="Genomic_DNA"/>
</dbReference>
<reference evidence="1" key="1">
    <citation type="submission" date="2023-08" db="EMBL/GenBank/DDBJ databases">
        <authorList>
            <person name="Alioto T."/>
            <person name="Alioto T."/>
            <person name="Gomez Garrido J."/>
        </authorList>
    </citation>
    <scope>NUCLEOTIDE SEQUENCE</scope>
</reference>
<dbReference type="Proteomes" id="UP001178508">
    <property type="component" value="Chromosome 8"/>
</dbReference>
<evidence type="ECO:0000313" key="2">
    <source>
        <dbReference type="Proteomes" id="UP001178508"/>
    </source>
</evidence>
<evidence type="ECO:0000313" key="1">
    <source>
        <dbReference type="EMBL" id="CAJ1061389.1"/>
    </source>
</evidence>